<organism evidence="2 3">
    <name type="scientific">Pisolithus tinctorius Marx 270</name>
    <dbReference type="NCBI Taxonomy" id="870435"/>
    <lineage>
        <taxon>Eukaryota</taxon>
        <taxon>Fungi</taxon>
        <taxon>Dikarya</taxon>
        <taxon>Basidiomycota</taxon>
        <taxon>Agaricomycotina</taxon>
        <taxon>Agaricomycetes</taxon>
        <taxon>Agaricomycetidae</taxon>
        <taxon>Boletales</taxon>
        <taxon>Sclerodermatineae</taxon>
        <taxon>Pisolithaceae</taxon>
        <taxon>Pisolithus</taxon>
    </lineage>
</organism>
<sequence length="567" mass="61243">MDFDHVAPLRNDIIRLARTLQVSRPGGSPAFLTVQLELRLGAISELDGQLGSHHDISPRDILLLVLTSAQFLELPNTALLSSSCFLPGATGTNGLGKLELVRAGEIYTRLMSQVAAGQRIGVTVQHLEKGMDTVDSPQKSDAGYEMDMDEDDDSGLKNVLDYSVITIKIGHVVRCTYKRDVKSCFVPPIYCPVRSESRGGNSSDQHTEQSYCCSAVLRFVVAGTTEGEILSGGGNLATAVVSALKTVYEPFTPIIVLDEEQSGTDGALSSSESVEARSYAFSFARWLGIHITGSFAPIGIKLATRIMRSPLHICSLPVGASVFSQYLGLGIPRDNPNTLKISHTIAAARDALDVQMAKTAAELSVDSFVCLLNVIGEGIEDPGLPVGQCKSLIQLSTILHLKQPAAVRSVDLGSIWSLLCKILSGTIDHDTASSFAIFHCIGSVAGSLVHLKRDIVIHTLSDLAFVLRRLLLTIRRMRSQPGAKQSKLVTGKLRPLLTALTVKTVPCVRTTQHTAIAAETQKAETLAKPFAKHVEHILLAYIDSMNDPLYILTPEIRWELEPGLFSS</sequence>
<dbReference type="OrthoDB" id="160374at2759"/>
<dbReference type="AlphaFoldDB" id="A0A0C3NIW9"/>
<dbReference type="EMBL" id="KN831992">
    <property type="protein sequence ID" value="KIO00935.1"/>
    <property type="molecule type" value="Genomic_DNA"/>
</dbReference>
<protein>
    <recommendedName>
        <fullName evidence="1">Nucleolar 27S pre-rRNA processing Urb2/Npa2 C-terminal domain-containing protein</fullName>
    </recommendedName>
</protein>
<keyword evidence="3" id="KW-1185">Reference proteome</keyword>
<dbReference type="InParanoid" id="A0A0C3NIW9"/>
<gene>
    <name evidence="2" type="ORF">M404DRAFT_29133</name>
</gene>
<evidence type="ECO:0000259" key="1">
    <source>
        <dbReference type="Pfam" id="PF10441"/>
    </source>
</evidence>
<dbReference type="Pfam" id="PF10441">
    <property type="entry name" value="Urb2"/>
    <property type="match status" value="1"/>
</dbReference>
<name>A0A0C3NIW9_PISTI</name>
<reference evidence="2 3" key="1">
    <citation type="submission" date="2014-04" db="EMBL/GenBank/DDBJ databases">
        <authorList>
            <consortium name="DOE Joint Genome Institute"/>
            <person name="Kuo A."/>
            <person name="Kohler A."/>
            <person name="Costa M.D."/>
            <person name="Nagy L.G."/>
            <person name="Floudas D."/>
            <person name="Copeland A."/>
            <person name="Barry K.W."/>
            <person name="Cichocki N."/>
            <person name="Veneault-Fourrey C."/>
            <person name="LaButti K."/>
            <person name="Lindquist E.A."/>
            <person name="Lipzen A."/>
            <person name="Lundell T."/>
            <person name="Morin E."/>
            <person name="Murat C."/>
            <person name="Sun H."/>
            <person name="Tunlid A."/>
            <person name="Henrissat B."/>
            <person name="Grigoriev I.V."/>
            <person name="Hibbett D.S."/>
            <person name="Martin F."/>
            <person name="Nordberg H.P."/>
            <person name="Cantor M.N."/>
            <person name="Hua S.X."/>
        </authorList>
    </citation>
    <scope>NUCLEOTIDE SEQUENCE [LARGE SCALE GENOMIC DNA]</scope>
    <source>
        <strain evidence="2 3">Marx 270</strain>
    </source>
</reference>
<proteinExistence type="predicted"/>
<feature type="domain" description="Nucleolar 27S pre-rRNA processing Urb2/Npa2 C-terminal" evidence="1">
    <location>
        <begin position="396"/>
        <end position="566"/>
    </location>
</feature>
<evidence type="ECO:0000313" key="3">
    <source>
        <dbReference type="Proteomes" id="UP000054217"/>
    </source>
</evidence>
<reference evidence="3" key="2">
    <citation type="submission" date="2015-01" db="EMBL/GenBank/DDBJ databases">
        <title>Evolutionary Origins and Diversification of the Mycorrhizal Mutualists.</title>
        <authorList>
            <consortium name="DOE Joint Genome Institute"/>
            <consortium name="Mycorrhizal Genomics Consortium"/>
            <person name="Kohler A."/>
            <person name="Kuo A."/>
            <person name="Nagy L.G."/>
            <person name="Floudas D."/>
            <person name="Copeland A."/>
            <person name="Barry K.W."/>
            <person name="Cichocki N."/>
            <person name="Veneault-Fourrey C."/>
            <person name="LaButti K."/>
            <person name="Lindquist E.A."/>
            <person name="Lipzen A."/>
            <person name="Lundell T."/>
            <person name="Morin E."/>
            <person name="Murat C."/>
            <person name="Riley R."/>
            <person name="Ohm R."/>
            <person name="Sun H."/>
            <person name="Tunlid A."/>
            <person name="Henrissat B."/>
            <person name="Grigoriev I.V."/>
            <person name="Hibbett D.S."/>
            <person name="Martin F."/>
        </authorList>
    </citation>
    <scope>NUCLEOTIDE SEQUENCE [LARGE SCALE GENOMIC DNA]</scope>
    <source>
        <strain evidence="3">Marx 270</strain>
    </source>
</reference>
<evidence type="ECO:0000313" key="2">
    <source>
        <dbReference type="EMBL" id="KIO00935.1"/>
    </source>
</evidence>
<dbReference type="Proteomes" id="UP000054217">
    <property type="component" value="Unassembled WGS sequence"/>
</dbReference>
<dbReference type="HOGENOM" id="CLU_480679_0_0_1"/>
<dbReference type="STRING" id="870435.A0A0C3NIW9"/>
<accession>A0A0C3NIW9</accession>
<dbReference type="InterPro" id="IPR018849">
    <property type="entry name" value="Urb2/Npa2_C"/>
</dbReference>